<evidence type="ECO:0000259" key="4">
    <source>
        <dbReference type="PROSITE" id="PS51819"/>
    </source>
</evidence>
<comment type="similarity">
    <text evidence="1">Belongs to the bleomycin resistance protein family.</text>
</comment>
<evidence type="ECO:0000256" key="3">
    <source>
        <dbReference type="ARBA" id="ARBA00023251"/>
    </source>
</evidence>
<proteinExistence type="inferred from homology"/>
<accession>A0A418V5K0</accession>
<gene>
    <name evidence="5" type="ORF">D3875_07155</name>
</gene>
<sequence length="137" mass="15313">MNSSHVPVTEWAALTPELMCSDLAHSLGVYTRLFGFTLNYTRPGFAYLSLGRAQLMLEQHDPGNGWLTGPLEQPFGRGINFQIEAPDVAGLHERLQAEGYPLFRPLKTATYMEGDTAHTQQEFLVLDPDGYLLRFIG</sequence>
<dbReference type="PROSITE" id="PS51819">
    <property type="entry name" value="VOC"/>
    <property type="match status" value="1"/>
</dbReference>
<dbReference type="AlphaFoldDB" id="A0A418V5K0"/>
<dbReference type="GO" id="GO:0046677">
    <property type="term" value="P:response to antibiotic"/>
    <property type="evidence" value="ECO:0007669"/>
    <property type="project" value="UniProtKB-KW"/>
</dbReference>
<evidence type="ECO:0000313" key="6">
    <source>
        <dbReference type="Proteomes" id="UP000286287"/>
    </source>
</evidence>
<dbReference type="CDD" id="cd08349">
    <property type="entry name" value="BLMA_like"/>
    <property type="match status" value="1"/>
</dbReference>
<comment type="caution">
    <text evidence="5">The sequence shown here is derived from an EMBL/GenBank/DDBJ whole genome shotgun (WGS) entry which is preliminary data.</text>
</comment>
<dbReference type="Gene3D" id="3.10.180.10">
    <property type="entry name" value="2,3-Dihydroxybiphenyl 1,2-Dioxygenase, domain 1"/>
    <property type="match status" value="1"/>
</dbReference>
<organism evidence="5 6">
    <name type="scientific">Deinococcus cavernae</name>
    <dbReference type="NCBI Taxonomy" id="2320857"/>
    <lineage>
        <taxon>Bacteria</taxon>
        <taxon>Thermotogati</taxon>
        <taxon>Deinococcota</taxon>
        <taxon>Deinococci</taxon>
        <taxon>Deinococcales</taxon>
        <taxon>Deinococcaceae</taxon>
        <taxon>Deinococcus</taxon>
    </lineage>
</organism>
<dbReference type="InterPro" id="IPR037523">
    <property type="entry name" value="VOC_core"/>
</dbReference>
<feature type="domain" description="VOC" evidence="4">
    <location>
        <begin position="12"/>
        <end position="137"/>
    </location>
</feature>
<protein>
    <recommendedName>
        <fullName evidence="2">Bleomycin resistance protein</fullName>
    </recommendedName>
</protein>
<dbReference type="InterPro" id="IPR000335">
    <property type="entry name" value="Bleomycin-R"/>
</dbReference>
<evidence type="ECO:0000313" key="5">
    <source>
        <dbReference type="EMBL" id="RJF71381.1"/>
    </source>
</evidence>
<reference evidence="5 6" key="1">
    <citation type="submission" date="2018-09" db="EMBL/GenBank/DDBJ databases">
        <authorList>
            <person name="Zhu H."/>
        </authorList>
    </citation>
    <scope>NUCLEOTIDE SEQUENCE [LARGE SCALE GENOMIC DNA]</scope>
    <source>
        <strain evidence="5 6">K2S05-167</strain>
    </source>
</reference>
<dbReference type="Pfam" id="PF00903">
    <property type="entry name" value="Glyoxalase"/>
    <property type="match status" value="1"/>
</dbReference>
<evidence type="ECO:0000256" key="2">
    <source>
        <dbReference type="ARBA" id="ARBA00021572"/>
    </source>
</evidence>
<keyword evidence="6" id="KW-1185">Reference proteome</keyword>
<dbReference type="RefSeq" id="WP_119762500.1">
    <property type="nucleotide sequence ID" value="NZ_QYUJ01000014.1"/>
</dbReference>
<dbReference type="OrthoDB" id="9795618at2"/>
<dbReference type="EMBL" id="QYUJ01000014">
    <property type="protein sequence ID" value="RJF71381.1"/>
    <property type="molecule type" value="Genomic_DNA"/>
</dbReference>
<dbReference type="SUPFAM" id="SSF54593">
    <property type="entry name" value="Glyoxalase/Bleomycin resistance protein/Dihydroxybiphenyl dioxygenase"/>
    <property type="match status" value="1"/>
</dbReference>
<dbReference type="Proteomes" id="UP000286287">
    <property type="component" value="Unassembled WGS sequence"/>
</dbReference>
<name>A0A418V5K0_9DEIO</name>
<dbReference type="InterPro" id="IPR004360">
    <property type="entry name" value="Glyas_Fos-R_dOase_dom"/>
</dbReference>
<evidence type="ECO:0000256" key="1">
    <source>
        <dbReference type="ARBA" id="ARBA00011051"/>
    </source>
</evidence>
<keyword evidence="3" id="KW-0046">Antibiotic resistance</keyword>
<dbReference type="InterPro" id="IPR029068">
    <property type="entry name" value="Glyas_Bleomycin-R_OHBP_Dase"/>
</dbReference>